<protein>
    <submittedName>
        <fullName evidence="3">Uncharacterized protein</fullName>
    </submittedName>
</protein>
<gene>
    <name evidence="3" type="ORF">SAMN05444422_106222</name>
</gene>
<proteinExistence type="predicted"/>
<dbReference type="EMBL" id="FOKW01000006">
    <property type="protein sequence ID" value="SFC28698.1"/>
    <property type="molecule type" value="Genomic_DNA"/>
</dbReference>
<keyword evidence="4" id="KW-1185">Reference proteome</keyword>
<name>A0A1I1I3A1_NATHA</name>
<feature type="coiled-coil region" evidence="1">
    <location>
        <begin position="7"/>
        <end position="34"/>
    </location>
</feature>
<evidence type="ECO:0000256" key="1">
    <source>
        <dbReference type="SAM" id="Coils"/>
    </source>
</evidence>
<dbReference type="Proteomes" id="UP000199161">
    <property type="component" value="Unassembled WGS sequence"/>
</dbReference>
<feature type="region of interest" description="Disordered" evidence="2">
    <location>
        <begin position="73"/>
        <end position="98"/>
    </location>
</feature>
<dbReference type="AlphaFoldDB" id="A0A1I1I3A1"/>
<accession>A0A1I1I3A1</accession>
<dbReference type="InterPro" id="IPR055975">
    <property type="entry name" value="DUF7553"/>
</dbReference>
<sequence length="98" mass="11129">MGAVVILAFMPEQLKSARDDLEQAEKTADDDEVREDIRETADAFADYVHGDHEPDHAIMDQHLNDLRQLSERIDGDTEDRLESALESAEEYREGIDQA</sequence>
<keyword evidence="1" id="KW-0175">Coiled coil</keyword>
<evidence type="ECO:0000313" key="4">
    <source>
        <dbReference type="Proteomes" id="UP000199161"/>
    </source>
</evidence>
<organism evidence="3 4">
    <name type="scientific">Natronobacterium haloterrestre</name>
    <name type="common">Halobiforma haloterrestris</name>
    <dbReference type="NCBI Taxonomy" id="148448"/>
    <lineage>
        <taxon>Archaea</taxon>
        <taxon>Methanobacteriati</taxon>
        <taxon>Methanobacteriota</taxon>
        <taxon>Stenosarchaea group</taxon>
        <taxon>Halobacteria</taxon>
        <taxon>Halobacteriales</taxon>
        <taxon>Natrialbaceae</taxon>
        <taxon>Natronobacterium</taxon>
    </lineage>
</organism>
<reference evidence="4" key="1">
    <citation type="submission" date="2016-10" db="EMBL/GenBank/DDBJ databases">
        <authorList>
            <person name="Varghese N."/>
            <person name="Submissions S."/>
        </authorList>
    </citation>
    <scope>NUCLEOTIDE SEQUENCE [LARGE SCALE GENOMIC DNA]</scope>
    <source>
        <strain evidence="4">DSM 13078</strain>
    </source>
</reference>
<evidence type="ECO:0000313" key="3">
    <source>
        <dbReference type="EMBL" id="SFC28698.1"/>
    </source>
</evidence>
<dbReference type="Pfam" id="PF24430">
    <property type="entry name" value="DUF7553"/>
    <property type="match status" value="1"/>
</dbReference>
<evidence type="ECO:0000256" key="2">
    <source>
        <dbReference type="SAM" id="MobiDB-lite"/>
    </source>
</evidence>